<dbReference type="Pfam" id="PF01363">
    <property type="entry name" value="FYVE"/>
    <property type="match status" value="2"/>
</dbReference>
<evidence type="ECO:0000256" key="2">
    <source>
        <dbReference type="ARBA" id="ARBA00022771"/>
    </source>
</evidence>
<feature type="region of interest" description="Disordered" evidence="5">
    <location>
        <begin position="695"/>
        <end position="715"/>
    </location>
</feature>
<evidence type="ECO:0000313" key="8">
    <source>
        <dbReference type="Proteomes" id="UP001497525"/>
    </source>
</evidence>
<name>A0AAV2T0U8_CALDB</name>
<dbReference type="PANTHER" id="PTHR46624:SF4">
    <property type="entry name" value="FYVE-TYPE DOMAIN-CONTAINING PROTEIN"/>
    <property type="match status" value="1"/>
</dbReference>
<dbReference type="SMART" id="SM00064">
    <property type="entry name" value="FYVE"/>
    <property type="match status" value="2"/>
</dbReference>
<organism evidence="7 8">
    <name type="scientific">Calicophoron daubneyi</name>
    <name type="common">Rumen fluke</name>
    <name type="synonym">Paramphistomum daubneyi</name>
    <dbReference type="NCBI Taxonomy" id="300641"/>
    <lineage>
        <taxon>Eukaryota</taxon>
        <taxon>Metazoa</taxon>
        <taxon>Spiralia</taxon>
        <taxon>Lophotrochozoa</taxon>
        <taxon>Platyhelminthes</taxon>
        <taxon>Trematoda</taxon>
        <taxon>Digenea</taxon>
        <taxon>Plagiorchiida</taxon>
        <taxon>Pronocephalata</taxon>
        <taxon>Paramphistomoidea</taxon>
        <taxon>Paramphistomidae</taxon>
        <taxon>Calicophoron</taxon>
    </lineage>
</organism>
<feature type="region of interest" description="Disordered" evidence="5">
    <location>
        <begin position="255"/>
        <end position="282"/>
    </location>
</feature>
<dbReference type="PANTHER" id="PTHR46624">
    <property type="entry name" value="AGAP002036-PA"/>
    <property type="match status" value="1"/>
</dbReference>
<feature type="compositionally biased region" description="Polar residues" evidence="5">
    <location>
        <begin position="1"/>
        <end position="16"/>
    </location>
</feature>
<dbReference type="GO" id="GO:0003924">
    <property type="term" value="F:GTPase activity"/>
    <property type="evidence" value="ECO:0007669"/>
    <property type="project" value="InterPro"/>
</dbReference>
<feature type="compositionally biased region" description="Basic and acidic residues" evidence="5">
    <location>
        <begin position="585"/>
        <end position="595"/>
    </location>
</feature>
<dbReference type="InterPro" id="IPR011011">
    <property type="entry name" value="Znf_FYVE_PHD"/>
</dbReference>
<comment type="caution">
    <text evidence="7">The sequence shown here is derived from an EMBL/GenBank/DDBJ whole genome shotgun (WGS) entry which is preliminary data.</text>
</comment>
<feature type="region of interest" description="Disordered" evidence="5">
    <location>
        <begin position="1"/>
        <end position="61"/>
    </location>
</feature>
<dbReference type="Proteomes" id="UP001497525">
    <property type="component" value="Unassembled WGS sequence"/>
</dbReference>
<dbReference type="GO" id="GO:0005547">
    <property type="term" value="F:phosphatidylinositol-3,4,5-trisphosphate binding"/>
    <property type="evidence" value="ECO:0007669"/>
    <property type="project" value="TreeGrafter"/>
</dbReference>
<dbReference type="InterPro" id="IPR015894">
    <property type="entry name" value="Guanylate-bd_N"/>
</dbReference>
<gene>
    <name evidence="7" type="ORF">CDAUBV1_LOCUS3249</name>
</gene>
<dbReference type="GO" id="GO:0140042">
    <property type="term" value="P:lipid droplet formation"/>
    <property type="evidence" value="ECO:0007669"/>
    <property type="project" value="TreeGrafter"/>
</dbReference>
<dbReference type="SUPFAM" id="SSF57903">
    <property type="entry name" value="FYVE/PHD zinc finger"/>
    <property type="match status" value="2"/>
</dbReference>
<dbReference type="InterPro" id="IPR000306">
    <property type="entry name" value="Znf_FYVE"/>
</dbReference>
<reference evidence="7" key="1">
    <citation type="submission" date="2024-06" db="EMBL/GenBank/DDBJ databases">
        <authorList>
            <person name="Liu X."/>
            <person name="Lenzi L."/>
            <person name="Haldenby T S."/>
            <person name="Uol C."/>
        </authorList>
    </citation>
    <scope>NUCLEOTIDE SEQUENCE</scope>
</reference>
<dbReference type="SUPFAM" id="SSF52540">
    <property type="entry name" value="P-loop containing nucleoside triphosphate hydrolases"/>
    <property type="match status" value="1"/>
</dbReference>
<dbReference type="InterPro" id="IPR027417">
    <property type="entry name" value="P-loop_NTPase"/>
</dbReference>
<dbReference type="Pfam" id="PF02263">
    <property type="entry name" value="GBP"/>
    <property type="match status" value="1"/>
</dbReference>
<dbReference type="Gene3D" id="3.30.40.10">
    <property type="entry name" value="Zinc/RING finger domain, C3HC4 (zinc finger)"/>
    <property type="match status" value="2"/>
</dbReference>
<evidence type="ECO:0000256" key="3">
    <source>
        <dbReference type="ARBA" id="ARBA00022833"/>
    </source>
</evidence>
<evidence type="ECO:0000256" key="5">
    <source>
        <dbReference type="SAM" id="MobiDB-lite"/>
    </source>
</evidence>
<proteinExistence type="predicted"/>
<keyword evidence="3" id="KW-0862">Zinc</keyword>
<dbReference type="InterPro" id="IPR013083">
    <property type="entry name" value="Znf_RING/FYVE/PHD"/>
</dbReference>
<feature type="domain" description="FYVE-type" evidence="6">
    <location>
        <begin position="758"/>
        <end position="818"/>
    </location>
</feature>
<sequence>MMSSENSGMSIKQSNEGIPPVHRSRNTPTHLAMDSPQVYKTSTDFSDPPGVPVSPSIRTSGGMELHNRKALPSGTPHSVQLVDDKEQLLFDDHEELASELDCPVDQALKVVAIVGNTGDGKSYTLNQTFFHGEEIFATSASQTTCTMGVWAAYLANKNCLLLDTEGLLGTSLNQNQHRRLLLKVFALSDVVIYLTKAARLHTDMFTILADASDAFGKHFRPDLEALAKRAGLPWTAGQLGPAVIVFQETRHTDPLDGYKLKRPPNSSNPSEMSEVPLNSEKKGPAAKVLEGRLSDLNRNVDSFSSLHYVGTQTKDSVTDFKPLASLIRKLLMDNSVRAPRKLQHIFIGLQSLNARFATDIPAADQHTFVDEYFTCPVTCDSCSVRCCLGVGHDLNEQGHTASIPYPQAGAKPAPAVGCQYNPKLKNKVYYCKDCYAHGMKTMVVPKTGDSVLDAARYVCSGYVLECPRHGIIYQSRSLWSCNPEPEDTSKVHWEVVHVWSGEKTILQGLHPFSQILVDSLASVSRQFGGLAGPPVRLLSDLLVDSMAPEYWQPNSVIKNCAICGFEFPDPAKDGTDYMTQARQQKKVDLRDEGRTVKSAPKTSTERHNSDPTFVGQQKPRPTATATNPNSEASSPLKKDTPLCNSDSQDLCKHHCRACGRGVCAACSTGSLPVPGFGNGPVRVCDECYEKLKGRSSQGQPSLGSGAHSSEDPAAGNQVYTGRKALELCSATVGSVPPLFTRFKDTLKGFARPDYWTPDELCKTCSVCDSPFGPSRRIHHCRACGRGVCEPCSSHRKPVPLRGLEQPHRVCDSCFKSSSND</sequence>
<keyword evidence="1" id="KW-0479">Metal-binding</keyword>
<evidence type="ECO:0000256" key="1">
    <source>
        <dbReference type="ARBA" id="ARBA00022723"/>
    </source>
</evidence>
<evidence type="ECO:0000256" key="4">
    <source>
        <dbReference type="PROSITE-ProRule" id="PRU00091"/>
    </source>
</evidence>
<dbReference type="Gene3D" id="3.40.50.300">
    <property type="entry name" value="P-loop containing nucleotide triphosphate hydrolases"/>
    <property type="match status" value="1"/>
</dbReference>
<protein>
    <recommendedName>
        <fullName evidence="6">FYVE-type domain-containing protein</fullName>
    </recommendedName>
</protein>
<dbReference type="PROSITE" id="PS50178">
    <property type="entry name" value="ZF_FYVE"/>
    <property type="match status" value="2"/>
</dbReference>
<dbReference type="GO" id="GO:0008270">
    <property type="term" value="F:zinc ion binding"/>
    <property type="evidence" value="ECO:0007669"/>
    <property type="project" value="UniProtKB-KW"/>
</dbReference>
<dbReference type="AlphaFoldDB" id="A0AAV2T0U8"/>
<dbReference type="CDD" id="cd15734">
    <property type="entry name" value="FYVE_ZFYV1"/>
    <property type="match status" value="1"/>
</dbReference>
<dbReference type="InterPro" id="IPR017455">
    <property type="entry name" value="Znf_FYVE-rel"/>
</dbReference>
<keyword evidence="2 4" id="KW-0863">Zinc-finger</keyword>
<dbReference type="GO" id="GO:0005811">
    <property type="term" value="C:lipid droplet"/>
    <property type="evidence" value="ECO:0007669"/>
    <property type="project" value="TreeGrafter"/>
</dbReference>
<dbReference type="GO" id="GO:0005525">
    <property type="term" value="F:GTP binding"/>
    <property type="evidence" value="ECO:0007669"/>
    <property type="project" value="InterPro"/>
</dbReference>
<evidence type="ECO:0000313" key="7">
    <source>
        <dbReference type="EMBL" id="CAL5131063.1"/>
    </source>
</evidence>
<feature type="domain" description="FYVE-type" evidence="6">
    <location>
        <begin position="643"/>
        <end position="692"/>
    </location>
</feature>
<dbReference type="GO" id="GO:0032266">
    <property type="term" value="F:phosphatidylinositol-3-phosphate binding"/>
    <property type="evidence" value="ECO:0007669"/>
    <property type="project" value="TreeGrafter"/>
</dbReference>
<feature type="compositionally biased region" description="Polar residues" evidence="5">
    <location>
        <begin position="623"/>
        <end position="633"/>
    </location>
</feature>
<dbReference type="EMBL" id="CAXLJL010000079">
    <property type="protein sequence ID" value="CAL5131063.1"/>
    <property type="molecule type" value="Genomic_DNA"/>
</dbReference>
<feature type="region of interest" description="Disordered" evidence="5">
    <location>
        <begin position="580"/>
        <end position="641"/>
    </location>
</feature>
<dbReference type="GO" id="GO:0043325">
    <property type="term" value="F:phosphatidylinositol-3,4-bisphosphate binding"/>
    <property type="evidence" value="ECO:0007669"/>
    <property type="project" value="TreeGrafter"/>
</dbReference>
<evidence type="ECO:0000259" key="6">
    <source>
        <dbReference type="PROSITE" id="PS50178"/>
    </source>
</evidence>
<accession>A0AAV2T0U8</accession>
<dbReference type="InterPro" id="IPR042427">
    <property type="entry name" value="ZFYV1"/>
</dbReference>
<dbReference type="GO" id="GO:0005545">
    <property type="term" value="F:1-phosphatidylinositol binding"/>
    <property type="evidence" value="ECO:0007669"/>
    <property type="project" value="TreeGrafter"/>
</dbReference>